<keyword evidence="13" id="KW-1185">Reference proteome</keyword>
<keyword evidence="6 10" id="KW-0560">Oxidoreductase</keyword>
<evidence type="ECO:0000256" key="5">
    <source>
        <dbReference type="ARBA" id="ARBA00022840"/>
    </source>
</evidence>
<evidence type="ECO:0000256" key="4">
    <source>
        <dbReference type="ARBA" id="ARBA00022741"/>
    </source>
</evidence>
<name>A0ABS2BH10_9NEIS</name>
<dbReference type="InterPro" id="IPR000788">
    <property type="entry name" value="RNR_lg_C"/>
</dbReference>
<dbReference type="InterPro" id="IPR039718">
    <property type="entry name" value="Rrm1"/>
</dbReference>
<keyword evidence="3" id="KW-0021">Allosteric enzyme</keyword>
<gene>
    <name evidence="12" type="ORF">JMJ54_03600</name>
</gene>
<keyword evidence="7 10" id="KW-0215">Deoxyribonucleotide synthesis</keyword>
<dbReference type="Gene3D" id="3.20.70.20">
    <property type="match status" value="1"/>
</dbReference>
<evidence type="ECO:0000256" key="6">
    <source>
        <dbReference type="ARBA" id="ARBA00023002"/>
    </source>
</evidence>
<comment type="caution">
    <text evidence="12">The sequence shown here is derived from an EMBL/GenBank/DDBJ whole genome shotgun (WGS) entry which is preliminary data.</text>
</comment>
<dbReference type="PANTHER" id="PTHR11573">
    <property type="entry name" value="RIBONUCLEOSIDE-DIPHOSPHATE REDUCTASE LARGE CHAIN"/>
    <property type="match status" value="1"/>
</dbReference>
<dbReference type="RefSeq" id="WP_203536567.1">
    <property type="nucleotide sequence ID" value="NZ_JAESND010000001.1"/>
</dbReference>
<dbReference type="Pfam" id="PF00317">
    <property type="entry name" value="Ribonuc_red_lgN"/>
    <property type="match status" value="1"/>
</dbReference>
<dbReference type="SUPFAM" id="SSF51998">
    <property type="entry name" value="PFL-like glycyl radical enzymes"/>
    <property type="match status" value="1"/>
</dbReference>
<dbReference type="CDD" id="cd01679">
    <property type="entry name" value="RNR_I"/>
    <property type="match status" value="1"/>
</dbReference>
<comment type="similarity">
    <text evidence="1 10">Belongs to the ribonucleoside diphosphate reductase large chain family.</text>
</comment>
<dbReference type="NCBIfam" id="TIGR02506">
    <property type="entry name" value="NrdE_NrdA"/>
    <property type="match status" value="1"/>
</dbReference>
<dbReference type="PANTHER" id="PTHR11573:SF6">
    <property type="entry name" value="RIBONUCLEOSIDE-DIPHOSPHATE REDUCTASE LARGE SUBUNIT"/>
    <property type="match status" value="1"/>
</dbReference>
<feature type="domain" description="ATP-cone" evidence="11">
    <location>
        <begin position="19"/>
        <end position="119"/>
    </location>
</feature>
<evidence type="ECO:0000256" key="9">
    <source>
        <dbReference type="PROSITE-ProRule" id="PRU00492"/>
    </source>
</evidence>
<dbReference type="PROSITE" id="PS51161">
    <property type="entry name" value="ATP_CONE"/>
    <property type="match status" value="2"/>
</dbReference>
<dbReference type="Pfam" id="PF03477">
    <property type="entry name" value="ATP-cone"/>
    <property type="match status" value="2"/>
</dbReference>
<evidence type="ECO:0000256" key="8">
    <source>
        <dbReference type="ARBA" id="ARBA00047754"/>
    </source>
</evidence>
<evidence type="ECO:0000256" key="2">
    <source>
        <dbReference type="ARBA" id="ARBA00012274"/>
    </source>
</evidence>
<evidence type="ECO:0000256" key="10">
    <source>
        <dbReference type="RuleBase" id="RU003410"/>
    </source>
</evidence>
<evidence type="ECO:0000256" key="1">
    <source>
        <dbReference type="ARBA" id="ARBA00010406"/>
    </source>
</evidence>
<keyword evidence="4 9" id="KW-0547">Nucleotide-binding</keyword>
<dbReference type="InterPro" id="IPR013346">
    <property type="entry name" value="NrdE_NrdA_C"/>
</dbReference>
<protein>
    <recommendedName>
        <fullName evidence="2 10">Ribonucleoside-diphosphate reductase</fullName>
        <ecNumber evidence="2 10">1.17.4.1</ecNumber>
    </recommendedName>
</protein>
<dbReference type="InterPro" id="IPR008926">
    <property type="entry name" value="RNR_R1-su_N"/>
</dbReference>
<organism evidence="12 13">
    <name type="scientific">Jeongeupia naejangsanensis</name>
    <dbReference type="NCBI Taxonomy" id="613195"/>
    <lineage>
        <taxon>Bacteria</taxon>
        <taxon>Pseudomonadati</taxon>
        <taxon>Pseudomonadota</taxon>
        <taxon>Betaproteobacteria</taxon>
        <taxon>Neisseriales</taxon>
        <taxon>Chitinibacteraceae</taxon>
        <taxon>Jeongeupia</taxon>
    </lineage>
</organism>
<comment type="function">
    <text evidence="10">Provides the precursors necessary for DNA synthesis. Catalyzes the biosynthesis of deoxyribonucleotides from the corresponding ribonucleotides.</text>
</comment>
<evidence type="ECO:0000313" key="12">
    <source>
        <dbReference type="EMBL" id="MBM3114907.1"/>
    </source>
</evidence>
<evidence type="ECO:0000256" key="7">
    <source>
        <dbReference type="ARBA" id="ARBA00023116"/>
    </source>
</evidence>
<dbReference type="Pfam" id="PF02867">
    <property type="entry name" value="Ribonuc_red_lgC"/>
    <property type="match status" value="1"/>
</dbReference>
<proteinExistence type="inferred from homology"/>
<evidence type="ECO:0000313" key="13">
    <source>
        <dbReference type="Proteomes" id="UP000809431"/>
    </source>
</evidence>
<evidence type="ECO:0000256" key="3">
    <source>
        <dbReference type="ARBA" id="ARBA00022533"/>
    </source>
</evidence>
<dbReference type="PRINTS" id="PR01183">
    <property type="entry name" value="RIBORDTASEM1"/>
</dbReference>
<dbReference type="InterPro" id="IPR013509">
    <property type="entry name" value="RNR_lsu_N"/>
</dbReference>
<dbReference type="Proteomes" id="UP000809431">
    <property type="component" value="Unassembled WGS sequence"/>
</dbReference>
<dbReference type="InterPro" id="IPR005144">
    <property type="entry name" value="ATP-cone_dom"/>
</dbReference>
<accession>A0ABS2BH10</accession>
<dbReference type="PROSITE" id="PS00089">
    <property type="entry name" value="RIBORED_LARGE"/>
    <property type="match status" value="1"/>
</dbReference>
<evidence type="ECO:0000259" key="11">
    <source>
        <dbReference type="PROSITE" id="PS51161"/>
    </source>
</evidence>
<reference evidence="12 13" key="1">
    <citation type="submission" date="2021-01" db="EMBL/GenBank/DDBJ databases">
        <title>Draft Genome Sequence and Polyhydroxyalkanoate Biosynthetic Potential of Jeongeupia naejangsanensis Type Strain DSM 24253.</title>
        <authorList>
            <person name="Turrini P."/>
            <person name="Artuso I."/>
            <person name="Lugli G.A."/>
            <person name="Frangipani E."/>
            <person name="Ventura M."/>
            <person name="Visca P."/>
        </authorList>
    </citation>
    <scope>NUCLEOTIDE SEQUENCE [LARGE SCALE GENOMIC DNA]</scope>
    <source>
        <strain evidence="12 13">DSM 24253</strain>
    </source>
</reference>
<feature type="domain" description="ATP-cone" evidence="11">
    <location>
        <begin position="134"/>
        <end position="224"/>
    </location>
</feature>
<sequence length="957" mass="106864">MTDTVDTAAQHDNSAYTNYKIIRRNGAVVPFEPLKISVAVTKAFIAVQGSQAASSAGVRERVAGLTDSVVRALMRRKPEGGAIHIEEIQDQVELALMRTGEHDVARAYVIYREQRSQERSHAKVEHEVEHHDSINVVYEDGSRRPLDLGRLKALIASACTGFDNETNQAAILNEALKNIYDGVSAEEVRKSVIMAARQLIEKDPSYSQVTARLLLDSLRREVLGEETSHEDMVHAYARYFPEFIKRGIDAELLDDRLAQYDLARLGAALNHDRDYQFGYLGLQTLYDRYFLHVDGERIELPQAFYMRVAMGLALNEIDREARAIEFYNVLSSFDFMSSTPTLFNSGTRRSQLSSCYLTTIADDLDGIYEGIKENALLSKFAGGLGNDWTPVRSLGSHIKGTNGKSQGVVPFLKVVNDTAVAVNQGGKRKGAVCAYLETWHADIEEFLELRKNTGDDRRRTHDMNTANWVPDLFMQRVIEGADWTLFSPAEAPDLHDKYGKDFAETYARYEEKAARGEMRVVKKLPALTLWRKMLTMLFETGHPWITFKDPCNIRSPQQHVGVVHSSNLCTEITLNTNDHEIAVCNLGSVNLVNHLKNVDGAIVLDQDKIARTVKTAMRMLDNVIDINFYPVAKARNSNLKHRPVGMGIMGFQDALLAQRIPYASNAAVEFADASMEMVCYHAYWASTELAEERGTYPSYKGSLWDRGILPLDSLNLLAEERGGNLEVDRTERLDWNALRQRVASVGMRNSNCVAIAPTATIANIIGVSASIEPTYQNLFVKSNLSGEFTVVNDYLVRDLKARGLWDEVMISDLKYFDGSVARIDRIPQDLRDIYATAFEMDPKWLVEAASRRQKWIDQAQSLNIYMAGASGKKLDELYKHAWIRGLKTTYYLRTLAASNAEKSTGRGGELNAVPVDGGYSAPAAVAAAPAVEAEPVMEPATDMKFCSIDNPDCEACQ</sequence>
<dbReference type="EMBL" id="JAESND010000001">
    <property type="protein sequence ID" value="MBM3114907.1"/>
    <property type="molecule type" value="Genomic_DNA"/>
</dbReference>
<keyword evidence="5 9" id="KW-0067">ATP-binding</keyword>
<dbReference type="NCBIfam" id="NF005544">
    <property type="entry name" value="PRK07207.1"/>
    <property type="match status" value="1"/>
</dbReference>
<comment type="catalytic activity">
    <reaction evidence="8 10">
        <text>a 2'-deoxyribonucleoside 5'-diphosphate + [thioredoxin]-disulfide + H2O = a ribonucleoside 5'-diphosphate + [thioredoxin]-dithiol</text>
        <dbReference type="Rhea" id="RHEA:23252"/>
        <dbReference type="Rhea" id="RHEA-COMP:10698"/>
        <dbReference type="Rhea" id="RHEA-COMP:10700"/>
        <dbReference type="ChEBI" id="CHEBI:15377"/>
        <dbReference type="ChEBI" id="CHEBI:29950"/>
        <dbReference type="ChEBI" id="CHEBI:50058"/>
        <dbReference type="ChEBI" id="CHEBI:57930"/>
        <dbReference type="ChEBI" id="CHEBI:73316"/>
        <dbReference type="EC" id="1.17.4.1"/>
    </reaction>
</comment>
<dbReference type="EC" id="1.17.4.1" evidence="2 10"/>
<dbReference type="SUPFAM" id="SSF48168">
    <property type="entry name" value="R1 subunit of ribonucleotide reductase, N-terminal domain"/>
    <property type="match status" value="1"/>
</dbReference>